<keyword evidence="12" id="KW-1185">Reference proteome</keyword>
<evidence type="ECO:0000256" key="1">
    <source>
        <dbReference type="ARBA" id="ARBA00003543"/>
    </source>
</evidence>
<dbReference type="InterPro" id="IPR001469">
    <property type="entry name" value="ATP_synth_F1_dsu/esu"/>
</dbReference>
<protein>
    <recommendedName>
        <fullName evidence="8">ATP synthase epsilon chain</fullName>
    </recommendedName>
    <alternativeName>
        <fullName evidence="8">ATP synthase F1 sector epsilon subunit</fullName>
    </alternativeName>
    <alternativeName>
        <fullName evidence="8">F-ATPase epsilon subunit</fullName>
    </alternativeName>
</protein>
<evidence type="ECO:0000256" key="3">
    <source>
        <dbReference type="ARBA" id="ARBA00005712"/>
    </source>
</evidence>
<keyword evidence="8" id="KW-0375">Hydrogen ion transport</keyword>
<organism evidence="11 12">
    <name type="scientific">Methylacidimicrobium tartarophylax</name>
    <dbReference type="NCBI Taxonomy" id="1041768"/>
    <lineage>
        <taxon>Bacteria</taxon>
        <taxon>Pseudomonadati</taxon>
        <taxon>Verrucomicrobiota</taxon>
        <taxon>Methylacidimicrobium</taxon>
    </lineage>
</organism>
<feature type="coiled-coil region" evidence="9">
    <location>
        <begin position="94"/>
        <end position="121"/>
    </location>
</feature>
<proteinExistence type="inferred from homology"/>
<dbReference type="AlphaFoldDB" id="A0A5E6M9U7"/>
<feature type="domain" description="ATP synthase F1 complex delta/epsilon subunit N-terminal" evidence="10">
    <location>
        <begin position="6"/>
        <end position="83"/>
    </location>
</feature>
<reference evidence="11 12" key="1">
    <citation type="submission" date="2019-09" db="EMBL/GenBank/DDBJ databases">
        <authorList>
            <person name="Cremers G."/>
        </authorList>
    </citation>
    <scope>NUCLEOTIDE SEQUENCE [LARGE SCALE GENOMIC DNA]</scope>
    <source>
        <strain evidence="11">4A</strain>
    </source>
</reference>
<dbReference type="GO" id="GO:0005886">
    <property type="term" value="C:plasma membrane"/>
    <property type="evidence" value="ECO:0007669"/>
    <property type="project" value="UniProtKB-SubCell"/>
</dbReference>
<accession>A0A5E6M9U7</accession>
<keyword evidence="8" id="KW-0066">ATP synthesis</keyword>
<keyword evidence="6 8" id="KW-0472">Membrane</keyword>
<keyword evidence="7 8" id="KW-0139">CF(1)</keyword>
<dbReference type="Gene3D" id="2.60.15.10">
    <property type="entry name" value="F0F1 ATP synthase delta/epsilon subunit, N-terminal"/>
    <property type="match status" value="1"/>
</dbReference>
<dbReference type="InterPro" id="IPR036771">
    <property type="entry name" value="ATPsynth_dsu/esu_N"/>
</dbReference>
<dbReference type="OrthoDB" id="9804110at2"/>
<evidence type="ECO:0000259" key="10">
    <source>
        <dbReference type="Pfam" id="PF02823"/>
    </source>
</evidence>
<evidence type="ECO:0000256" key="8">
    <source>
        <dbReference type="HAMAP-Rule" id="MF_00530"/>
    </source>
</evidence>
<evidence type="ECO:0000313" key="11">
    <source>
        <dbReference type="EMBL" id="VVM05739.1"/>
    </source>
</evidence>
<evidence type="ECO:0000256" key="7">
    <source>
        <dbReference type="ARBA" id="ARBA00023196"/>
    </source>
</evidence>
<comment type="subcellular location">
    <subcellularLocation>
        <location evidence="8">Cell membrane</location>
        <topology evidence="8">Peripheral membrane protein</topology>
    </subcellularLocation>
    <subcellularLocation>
        <location evidence="2">Endomembrane system</location>
        <topology evidence="2">Peripheral membrane protein</topology>
    </subcellularLocation>
</comment>
<keyword evidence="4 8" id="KW-0813">Transport</keyword>
<evidence type="ECO:0000256" key="5">
    <source>
        <dbReference type="ARBA" id="ARBA00023065"/>
    </source>
</evidence>
<keyword evidence="8" id="KW-1003">Cell membrane</keyword>
<dbReference type="EMBL" id="CABFVA020000028">
    <property type="protein sequence ID" value="VVM05739.1"/>
    <property type="molecule type" value="Genomic_DNA"/>
</dbReference>
<comment type="similarity">
    <text evidence="3 8">Belongs to the ATPase epsilon chain family.</text>
</comment>
<evidence type="ECO:0000313" key="12">
    <source>
        <dbReference type="Proteomes" id="UP000334923"/>
    </source>
</evidence>
<comment type="subunit">
    <text evidence="8">F-type ATPases have 2 components, CF(1) - the catalytic core - and CF(0) - the membrane proton channel. CF(1) has five subunits: alpha(3), beta(3), gamma(1), delta(1), epsilon(1). CF(0) has three main subunits: a, b and c.</text>
</comment>
<evidence type="ECO:0000256" key="4">
    <source>
        <dbReference type="ARBA" id="ARBA00022448"/>
    </source>
</evidence>
<evidence type="ECO:0000256" key="9">
    <source>
        <dbReference type="SAM" id="Coils"/>
    </source>
</evidence>
<evidence type="ECO:0000256" key="2">
    <source>
        <dbReference type="ARBA" id="ARBA00004184"/>
    </source>
</evidence>
<dbReference type="GO" id="GO:0005524">
    <property type="term" value="F:ATP binding"/>
    <property type="evidence" value="ECO:0007669"/>
    <property type="project" value="UniProtKB-UniRule"/>
</dbReference>
<dbReference type="GO" id="GO:0012505">
    <property type="term" value="C:endomembrane system"/>
    <property type="evidence" value="ECO:0007669"/>
    <property type="project" value="UniProtKB-SubCell"/>
</dbReference>
<dbReference type="Pfam" id="PF02823">
    <property type="entry name" value="ATP-synt_DE_N"/>
    <property type="match status" value="1"/>
</dbReference>
<comment type="function">
    <text evidence="1 8">Produces ATP from ADP in the presence of a proton gradient across the membrane.</text>
</comment>
<dbReference type="GO" id="GO:0046933">
    <property type="term" value="F:proton-transporting ATP synthase activity, rotational mechanism"/>
    <property type="evidence" value="ECO:0007669"/>
    <property type="project" value="UniProtKB-UniRule"/>
</dbReference>
<dbReference type="CDD" id="cd12152">
    <property type="entry name" value="F1-ATPase_delta"/>
    <property type="match status" value="1"/>
</dbReference>
<dbReference type="SUPFAM" id="SSF51344">
    <property type="entry name" value="Epsilon subunit of F1F0-ATP synthase N-terminal domain"/>
    <property type="match status" value="1"/>
</dbReference>
<dbReference type="GO" id="GO:0045259">
    <property type="term" value="C:proton-transporting ATP synthase complex"/>
    <property type="evidence" value="ECO:0007669"/>
    <property type="project" value="UniProtKB-KW"/>
</dbReference>
<keyword evidence="9" id="KW-0175">Coiled coil</keyword>
<name>A0A5E6M9U7_9BACT</name>
<sequence length="138" mass="15742">MRAFSLILRDPTHVVRRDDVISFVGADSSGSFGILAGHERFLTSLRLGLARFRTSADDGVTYLALASGLLSFRDNTATVCTQHFFLDRDRDRISEALEGKIKREEADLREMHALAHNLEREMLRRLWELGRTRPREGL</sequence>
<dbReference type="InterPro" id="IPR020546">
    <property type="entry name" value="ATP_synth_F1_dsu/esu_N"/>
</dbReference>
<gene>
    <name evidence="11" type="primary">ATPF1E</name>
    <name evidence="8 11" type="synonym">atpC</name>
    <name evidence="11" type="ORF">MAMT_00778</name>
</gene>
<dbReference type="RefSeq" id="WP_142659698.1">
    <property type="nucleotide sequence ID" value="NZ_CABFVA020000028.1"/>
</dbReference>
<dbReference type="HAMAP" id="MF_00530">
    <property type="entry name" value="ATP_synth_epsil_bac"/>
    <property type="match status" value="1"/>
</dbReference>
<keyword evidence="5 8" id="KW-0406">Ion transport</keyword>
<dbReference type="Proteomes" id="UP000334923">
    <property type="component" value="Unassembled WGS sequence"/>
</dbReference>
<evidence type="ECO:0000256" key="6">
    <source>
        <dbReference type="ARBA" id="ARBA00023136"/>
    </source>
</evidence>